<proteinExistence type="predicted"/>
<evidence type="ECO:0000313" key="1">
    <source>
        <dbReference type="EMBL" id="QNN64712.1"/>
    </source>
</evidence>
<dbReference type="RefSeq" id="WP_187541711.1">
    <property type="nucleotide sequence ID" value="NZ_CP060717.1"/>
</dbReference>
<dbReference type="Proteomes" id="UP000515955">
    <property type="component" value="Chromosome"/>
</dbReference>
<dbReference type="KEGG" id="srhi:H9L12_10610"/>
<dbReference type="AlphaFoldDB" id="A0A7G9SA37"/>
<organism evidence="1 2">
    <name type="scientific">Sphingomonas rhizophila</name>
    <dbReference type="NCBI Taxonomy" id="2071607"/>
    <lineage>
        <taxon>Bacteria</taxon>
        <taxon>Pseudomonadati</taxon>
        <taxon>Pseudomonadota</taxon>
        <taxon>Alphaproteobacteria</taxon>
        <taxon>Sphingomonadales</taxon>
        <taxon>Sphingomonadaceae</taxon>
        <taxon>Sphingomonas</taxon>
    </lineage>
</organism>
<sequence length="89" mass="9597">MARNEIGLTLLQLEAILNPVRKIAEDAKQGQGVDVAFDEGHLFGIGSIVLLLKQRLKDFGIDPEETALAGLDEAWFSAISEKIGPLPLA</sequence>
<protein>
    <submittedName>
        <fullName evidence="1">Uncharacterized protein</fullName>
    </submittedName>
</protein>
<accession>A0A7G9SA37</accession>
<reference evidence="1 2" key="1">
    <citation type="submission" date="2020-08" db="EMBL/GenBank/DDBJ databases">
        <title>Genome sequence of Sphingomonas rhizophila KACC 19189T.</title>
        <authorList>
            <person name="Hyun D.-W."/>
            <person name="Bae J.-W."/>
        </authorList>
    </citation>
    <scope>NUCLEOTIDE SEQUENCE [LARGE SCALE GENOMIC DNA]</scope>
    <source>
        <strain evidence="1 2">KACC 19189</strain>
    </source>
</reference>
<gene>
    <name evidence="1" type="ORF">H9L12_10610</name>
</gene>
<dbReference type="EMBL" id="CP060717">
    <property type="protein sequence ID" value="QNN64712.1"/>
    <property type="molecule type" value="Genomic_DNA"/>
</dbReference>
<evidence type="ECO:0000313" key="2">
    <source>
        <dbReference type="Proteomes" id="UP000515955"/>
    </source>
</evidence>
<keyword evidence="2" id="KW-1185">Reference proteome</keyword>
<name>A0A7G9SA37_9SPHN</name>